<dbReference type="InterPro" id="IPR011641">
    <property type="entry name" value="Tyr-kin_ephrin_A/B_rcpt-like"/>
</dbReference>
<dbReference type="CDD" id="cd00054">
    <property type="entry name" value="EGF_CA"/>
    <property type="match status" value="1"/>
</dbReference>
<evidence type="ECO:0000256" key="6">
    <source>
        <dbReference type="SAM" id="Phobius"/>
    </source>
</evidence>
<dbReference type="SMART" id="SM00179">
    <property type="entry name" value="EGF_CA"/>
    <property type="match status" value="2"/>
</dbReference>
<dbReference type="SUPFAM" id="SSF82895">
    <property type="entry name" value="TSP-1 type 1 repeat"/>
    <property type="match status" value="1"/>
</dbReference>
<gene>
    <name evidence="10" type="ORF">DPMN_149661</name>
</gene>
<evidence type="ECO:0000256" key="5">
    <source>
        <dbReference type="SAM" id="MobiDB-lite"/>
    </source>
</evidence>
<feature type="domain" description="EGF-like" evidence="7">
    <location>
        <begin position="754"/>
        <end position="789"/>
    </location>
</feature>
<dbReference type="OrthoDB" id="6147614at2759"/>
<evidence type="ECO:0000313" key="10">
    <source>
        <dbReference type="EMBL" id="KAH3796094.1"/>
    </source>
</evidence>
<dbReference type="InterPro" id="IPR001881">
    <property type="entry name" value="EGF-like_Ca-bd_dom"/>
</dbReference>
<dbReference type="EMBL" id="JAIWYP010000007">
    <property type="protein sequence ID" value="KAH3796094.1"/>
    <property type="molecule type" value="Genomic_DNA"/>
</dbReference>
<dbReference type="Proteomes" id="UP000828390">
    <property type="component" value="Unassembled WGS sequence"/>
</dbReference>
<dbReference type="GO" id="GO:0005509">
    <property type="term" value="F:calcium ion binding"/>
    <property type="evidence" value="ECO:0007669"/>
    <property type="project" value="InterPro"/>
</dbReference>
<evidence type="ECO:0000256" key="1">
    <source>
        <dbReference type="ARBA" id="ARBA00022737"/>
    </source>
</evidence>
<dbReference type="SMART" id="SM00209">
    <property type="entry name" value="TSP1"/>
    <property type="match status" value="1"/>
</dbReference>
<feature type="domain" description="EGF-like" evidence="7">
    <location>
        <begin position="791"/>
        <end position="826"/>
    </location>
</feature>
<dbReference type="FunFam" id="2.20.100.10:FF:000007">
    <property type="entry name" value="Thrombospondin 1"/>
    <property type="match status" value="1"/>
</dbReference>
<keyword evidence="11" id="KW-1185">Reference proteome</keyword>
<keyword evidence="6" id="KW-0812">Transmembrane</keyword>
<protein>
    <submittedName>
        <fullName evidence="10">Uncharacterized protein</fullName>
    </submittedName>
</protein>
<feature type="domain" description="Sushi" evidence="9">
    <location>
        <begin position="12"/>
        <end position="73"/>
    </location>
</feature>
<keyword evidence="6" id="KW-0472">Membrane</keyword>
<dbReference type="CDD" id="cd00033">
    <property type="entry name" value="CCP"/>
    <property type="match status" value="1"/>
</dbReference>
<dbReference type="InterPro" id="IPR013783">
    <property type="entry name" value="Ig-like_fold"/>
</dbReference>
<dbReference type="SMART" id="SM00032">
    <property type="entry name" value="CCP"/>
    <property type="match status" value="4"/>
</dbReference>
<feature type="disulfide bond" evidence="3">
    <location>
        <begin position="795"/>
        <end position="805"/>
    </location>
</feature>
<dbReference type="InterPro" id="IPR036383">
    <property type="entry name" value="TSP1_rpt_sf"/>
</dbReference>
<dbReference type="InterPro" id="IPR009030">
    <property type="entry name" value="Growth_fac_rcpt_cys_sf"/>
</dbReference>
<dbReference type="InterPro" id="IPR000884">
    <property type="entry name" value="TSP1_rpt"/>
</dbReference>
<dbReference type="SUPFAM" id="SSF57184">
    <property type="entry name" value="Growth factor receptor domain"/>
    <property type="match status" value="2"/>
</dbReference>
<keyword evidence="6" id="KW-1133">Transmembrane helix</keyword>
<evidence type="ECO:0000259" key="7">
    <source>
        <dbReference type="PROSITE" id="PS50026"/>
    </source>
</evidence>
<reference evidence="10" key="2">
    <citation type="submission" date="2020-11" db="EMBL/GenBank/DDBJ databases">
        <authorList>
            <person name="McCartney M.A."/>
            <person name="Auch B."/>
            <person name="Kono T."/>
            <person name="Mallez S."/>
            <person name="Becker A."/>
            <person name="Gohl D.M."/>
            <person name="Silverstein K.A.T."/>
            <person name="Koren S."/>
            <person name="Bechman K.B."/>
            <person name="Herman A."/>
            <person name="Abrahante J.E."/>
            <person name="Garbe J."/>
        </authorList>
    </citation>
    <scope>NUCLEOTIDE SEQUENCE</scope>
    <source>
        <strain evidence="10">Duluth1</strain>
        <tissue evidence="10">Whole animal</tissue>
    </source>
</reference>
<dbReference type="PROSITE" id="PS50092">
    <property type="entry name" value="TSP1"/>
    <property type="match status" value="1"/>
</dbReference>
<dbReference type="Pfam" id="PF00084">
    <property type="entry name" value="Sushi"/>
    <property type="match status" value="1"/>
</dbReference>
<dbReference type="InterPro" id="IPR003410">
    <property type="entry name" value="HYR_dom"/>
</dbReference>
<feature type="domain" description="HYR" evidence="8">
    <location>
        <begin position="72"/>
        <end position="159"/>
    </location>
</feature>
<feature type="disulfide bond" evidence="3">
    <location>
        <begin position="779"/>
        <end position="788"/>
    </location>
</feature>
<feature type="region of interest" description="Disordered" evidence="5">
    <location>
        <begin position="1169"/>
        <end position="1190"/>
    </location>
</feature>
<dbReference type="PANTHER" id="PTHR46967">
    <property type="entry name" value="INSULIN-LIKE GROWTH FACTOR BINDING PROTEIN,N-TERMINAL"/>
    <property type="match status" value="1"/>
</dbReference>
<dbReference type="Gene3D" id="2.20.100.10">
    <property type="entry name" value="Thrombospondin type-1 (TSP1) repeat"/>
    <property type="match status" value="1"/>
</dbReference>
<reference evidence="10" key="1">
    <citation type="journal article" date="2019" name="bioRxiv">
        <title>The Genome of the Zebra Mussel, Dreissena polymorpha: A Resource for Invasive Species Research.</title>
        <authorList>
            <person name="McCartney M.A."/>
            <person name="Auch B."/>
            <person name="Kono T."/>
            <person name="Mallez S."/>
            <person name="Zhang Y."/>
            <person name="Obille A."/>
            <person name="Becker A."/>
            <person name="Abrahante J.E."/>
            <person name="Garbe J."/>
            <person name="Badalamenti J.P."/>
            <person name="Herman A."/>
            <person name="Mangelson H."/>
            <person name="Liachko I."/>
            <person name="Sullivan S."/>
            <person name="Sone E.D."/>
            <person name="Koren S."/>
            <person name="Silverstein K.A.T."/>
            <person name="Beckman K.B."/>
            <person name="Gohl D.M."/>
        </authorList>
    </citation>
    <scope>NUCLEOTIDE SEQUENCE</scope>
    <source>
        <strain evidence="10">Duluth1</strain>
        <tissue evidence="10">Whole animal</tissue>
    </source>
</reference>
<dbReference type="Pfam" id="PF00090">
    <property type="entry name" value="TSP_1"/>
    <property type="match status" value="1"/>
</dbReference>
<dbReference type="SUPFAM" id="SSF57196">
    <property type="entry name" value="EGF/Laminin"/>
    <property type="match status" value="2"/>
</dbReference>
<keyword evidence="4" id="KW-0768">Sushi</keyword>
<dbReference type="SMART" id="SM00181">
    <property type="entry name" value="EGF"/>
    <property type="match status" value="2"/>
</dbReference>
<feature type="transmembrane region" description="Helical" evidence="6">
    <location>
        <begin position="1194"/>
        <end position="1217"/>
    </location>
</feature>
<accession>A0A9D4FE69</accession>
<evidence type="ECO:0000256" key="2">
    <source>
        <dbReference type="ARBA" id="ARBA00023157"/>
    </source>
</evidence>
<dbReference type="PROSITE" id="PS00022">
    <property type="entry name" value="EGF_1"/>
    <property type="match status" value="2"/>
</dbReference>
<dbReference type="PROSITE" id="PS50825">
    <property type="entry name" value="HYR"/>
    <property type="match status" value="1"/>
</dbReference>
<comment type="caution">
    <text evidence="3">Lacks conserved residue(s) required for the propagation of feature annotation.</text>
</comment>
<keyword evidence="1" id="KW-0677">Repeat</keyword>
<keyword evidence="3" id="KW-0245">EGF-like domain</keyword>
<organism evidence="10 11">
    <name type="scientific">Dreissena polymorpha</name>
    <name type="common">Zebra mussel</name>
    <name type="synonym">Mytilus polymorpha</name>
    <dbReference type="NCBI Taxonomy" id="45954"/>
    <lineage>
        <taxon>Eukaryota</taxon>
        <taxon>Metazoa</taxon>
        <taxon>Spiralia</taxon>
        <taxon>Lophotrochozoa</taxon>
        <taxon>Mollusca</taxon>
        <taxon>Bivalvia</taxon>
        <taxon>Autobranchia</taxon>
        <taxon>Heteroconchia</taxon>
        <taxon>Euheterodonta</taxon>
        <taxon>Imparidentia</taxon>
        <taxon>Neoheterodontei</taxon>
        <taxon>Myida</taxon>
        <taxon>Dreissenoidea</taxon>
        <taxon>Dreissenidae</taxon>
        <taxon>Dreissena</taxon>
    </lineage>
</organism>
<evidence type="ECO:0000313" key="11">
    <source>
        <dbReference type="Proteomes" id="UP000828390"/>
    </source>
</evidence>
<evidence type="ECO:0000259" key="9">
    <source>
        <dbReference type="PROSITE" id="PS50923"/>
    </source>
</evidence>
<dbReference type="Pfam" id="PF07699">
    <property type="entry name" value="Ephrin_rec_like"/>
    <property type="match status" value="3"/>
</dbReference>
<dbReference type="Gene3D" id="2.10.70.10">
    <property type="entry name" value="Complement Module, domain 1"/>
    <property type="match status" value="2"/>
</dbReference>
<proteinExistence type="predicted"/>
<dbReference type="PROSITE" id="PS50923">
    <property type="entry name" value="SUSHI"/>
    <property type="match status" value="1"/>
</dbReference>
<dbReference type="SMART" id="SM01411">
    <property type="entry name" value="Ephrin_rec_like"/>
    <property type="match status" value="3"/>
</dbReference>
<dbReference type="InterPro" id="IPR035976">
    <property type="entry name" value="Sushi/SCR/CCP_sf"/>
</dbReference>
<dbReference type="InterPro" id="IPR000742">
    <property type="entry name" value="EGF"/>
</dbReference>
<keyword evidence="2 3" id="KW-1015">Disulfide bond</keyword>
<dbReference type="InterPro" id="IPR000436">
    <property type="entry name" value="Sushi_SCR_CCP_dom"/>
</dbReference>
<dbReference type="Gene3D" id="2.60.40.10">
    <property type="entry name" value="Immunoglobulins"/>
    <property type="match status" value="1"/>
</dbReference>
<dbReference type="Gene3D" id="2.10.50.10">
    <property type="entry name" value="Tumor Necrosis Factor Receptor, subunit A, domain 2"/>
    <property type="match status" value="3"/>
</dbReference>
<dbReference type="PANTHER" id="PTHR46967:SF2">
    <property type="entry name" value="SUSHI, VON WILLEBRAND FACTOR TYPE A, EGF AND PENTRAXIN DOMAIN-CONTAINING PROTEIN 1-LIKE"/>
    <property type="match status" value="1"/>
</dbReference>
<feature type="disulfide bond" evidence="3">
    <location>
        <begin position="758"/>
        <end position="768"/>
    </location>
</feature>
<comment type="caution">
    <text evidence="10">The sequence shown here is derived from an EMBL/GenBank/DDBJ whole genome shotgun (WGS) entry which is preliminary data.</text>
</comment>
<dbReference type="Gene3D" id="2.10.25.10">
    <property type="entry name" value="Laminin"/>
    <property type="match status" value="1"/>
</dbReference>
<dbReference type="PROSITE" id="PS01186">
    <property type="entry name" value="EGF_2"/>
    <property type="match status" value="1"/>
</dbReference>
<dbReference type="Pfam" id="PF02494">
    <property type="entry name" value="HYR"/>
    <property type="match status" value="1"/>
</dbReference>
<dbReference type="SUPFAM" id="SSF57535">
    <property type="entry name" value="Complement control module/SCR domain"/>
    <property type="match status" value="2"/>
</dbReference>
<feature type="disulfide bond" evidence="3">
    <location>
        <begin position="816"/>
        <end position="825"/>
    </location>
</feature>
<sequence>MNWTSLPDCERKRCPAPFAPANGYVSCRSSSYEFDTECYNSCNKGYRLEGSSVIICQSDEKWSNMTKAARCIDDEPPVITCTHHVVYAVRGTSYASLDWTDPLVTDNVDHNLKAVKLSDISKGDVVKEGIYIIQYRVTDNAGNYHPLLSECRVTVEVKLVKCASGPTDSLSDARFIRYNCSDSIFTNGVECELSCELNLELNGTNTMSCERNGTSGVGVWKWNGPAEPHCNIVSCPPLLPPANGAMIYDSINSRPLYVMLCQSGLDIPVVGLYFTGRLSCQDSGKWYPLDKFPDCIRSMWGDMVLLAELIYQGNCADEKTKNAIKEAVLKYLSGIKDDIERSICPGRNCRVENINVVCGSNQKRRSTVYIQRLAKRQTTYARVTFDIATLFDLSNTSSQEAFNISLPLLTAINDRIAKDVENGSLDINGFTLERGAYQRSNNTHLKCPLHYKRDGYKCKPCPKGTYMNSTTGNCELCNIGEYNEDDGKAQCNLCPANHSTLMKGSTRRENCTKLCDPGYASSTTMIPCSACPLGTYQPSSGKSACISCPKGHTTQSTNSTSEDSCTLFDIQINNLNGRQMIGIANSNISSSMMSLTLWAKTNAASSEDLILAVYDGFSDILTVRMGDNLTVSSGSISLHTSRNLSERKWSKLNIELNFSANVLTVNVDGEKHERRVGMTSSSLVPWRLYMSATKETGITMSGLAIIPRSLSALEMSSFDRTCVLNSSDALLSMEDIVRSLVDGIVMVYPSSCDPYDECSTFPCGNHTCVNGLGTLTCVCSGGWSGTRCEIPPDYCLNHDCKHGVCVPGNGTYSCNCTDFYTGSDCSIPPVNGMWSLWADWSSCGVTCGGGNQSRERQCTNPAPGPGGLTCQGPDVETKYCNTEKCPECSKLKRSFGTIVKCIESPSWDNRCNVSCLNGTTFPSGQEPFPEYTCGPSTNYEWNPDNVIPECVDYNSPLMLEALSTANFNDDVIYSRKNKVEQSILDNLATLPCGIANTCERKVTVSYKSNESRKRSTGSTLTISVKMKLPDLKTLNMADYTQNGTVTTDLQVLQNTFNATIDVLKYLQNMTVFNVSGELYRVDPASVNAFIGIYCQSGFSGKDGLCVGCPAGTYEVNAVCRSCDVGSYQSFTGQTSCKPCPTGYTTASLKATGVDQCTVVSEITTGYPVTTANTTDSVTDDRKKEDQPSESNTTVIIASVVPSVVLLGAVIALAVYCCKRRRKKTENPTYTDYSTASDWLPDQFVHEMLATNSVTQEGQVVERIVNTTSDTQATSSKEQLANHSVYNSSDICA</sequence>
<evidence type="ECO:0000256" key="4">
    <source>
        <dbReference type="PROSITE-ProRule" id="PRU00302"/>
    </source>
</evidence>
<name>A0A9D4FE69_DREPO</name>
<evidence type="ECO:0000256" key="3">
    <source>
        <dbReference type="PROSITE-ProRule" id="PRU00076"/>
    </source>
</evidence>
<dbReference type="PROSITE" id="PS50026">
    <property type="entry name" value="EGF_3"/>
    <property type="match status" value="2"/>
</dbReference>
<evidence type="ECO:0000259" key="8">
    <source>
        <dbReference type="PROSITE" id="PS50825"/>
    </source>
</evidence>